<feature type="non-terminal residue" evidence="1">
    <location>
        <position position="513"/>
    </location>
</feature>
<gene>
    <name evidence="1" type="ORF">LCGC14_1330290</name>
</gene>
<dbReference type="Gene3D" id="2.60.120.200">
    <property type="match status" value="1"/>
</dbReference>
<evidence type="ECO:0000313" key="1">
    <source>
        <dbReference type="EMBL" id="KKM81387.1"/>
    </source>
</evidence>
<name>A0A0F9NJ99_9ZZZZ</name>
<reference evidence="1" key="1">
    <citation type="journal article" date="2015" name="Nature">
        <title>Complex archaea that bridge the gap between prokaryotes and eukaryotes.</title>
        <authorList>
            <person name="Spang A."/>
            <person name="Saw J.H."/>
            <person name="Jorgensen S.L."/>
            <person name="Zaremba-Niedzwiedzka K."/>
            <person name="Martijn J."/>
            <person name="Lind A.E."/>
            <person name="van Eijk R."/>
            <person name="Schleper C."/>
            <person name="Guy L."/>
            <person name="Ettema T.J."/>
        </authorList>
    </citation>
    <scope>NUCLEOTIDE SEQUENCE</scope>
</reference>
<organism evidence="1">
    <name type="scientific">marine sediment metagenome</name>
    <dbReference type="NCBI Taxonomy" id="412755"/>
    <lineage>
        <taxon>unclassified sequences</taxon>
        <taxon>metagenomes</taxon>
        <taxon>ecological metagenomes</taxon>
    </lineage>
</organism>
<dbReference type="InterPro" id="IPR013320">
    <property type="entry name" value="ConA-like_dom_sf"/>
</dbReference>
<dbReference type="SUPFAM" id="SSF49899">
    <property type="entry name" value="Concanavalin A-like lectins/glucanases"/>
    <property type="match status" value="1"/>
</dbReference>
<protein>
    <recommendedName>
        <fullName evidence="2">Laminin G domain-containing protein</fullName>
    </recommendedName>
</protein>
<comment type="caution">
    <text evidence="1">The sequence shown here is derived from an EMBL/GenBank/DDBJ whole genome shotgun (WGS) entry which is preliminary data.</text>
</comment>
<evidence type="ECO:0008006" key="2">
    <source>
        <dbReference type="Google" id="ProtNLM"/>
    </source>
</evidence>
<dbReference type="Pfam" id="PF13385">
    <property type="entry name" value="Laminin_G_3"/>
    <property type="match status" value="1"/>
</dbReference>
<accession>A0A0F9NJ99</accession>
<dbReference type="EMBL" id="LAZR01008027">
    <property type="protein sequence ID" value="KKM81387.1"/>
    <property type="molecule type" value="Genomic_DNA"/>
</dbReference>
<sequence>MPNPFLVKDTIAAGIATSTTWPDQSDNSIDGTVTSATLNTLGDATSEYNPFWIFDGVNDKVVTGTDANLGYKDTTPFSLEALFRTTDTGNNKTIIGLWQSASTTGDDIINLQHNNGTLFFYIIEDWSTQYILVITDNTYNDGLWHHVVVTFDGTSLNTGIEIYVDGALAGISRLGAGVVTGFTTTNTLGIGNNAKWQAATFYEGNIALGRLWNRELSQAEVTIQYNGGDFWKVQPPTVDQWGSQTTIITNAVNWNAATGDTPPTGWTDVNDPPDTDFNVVGNVITCENEDGNGASFLRLRQEITGITIGTKYKIIAAGLGGVGTWLLRIGPTAGSGTYVNQGAGATLDTEITATTTSIFVDLQTGLNTSDTITCAFIVITRHGGVAEYRLVHTNSYSPYQFMKSRFLPVNEPEYPNQITGVAGGGQTKTASLGDDEQLFPINIMRVTETSKTNLRGFLQDSTVNYALNDFVFVDEDSVENTVRYLKKGGRSVPIDFPMTRGGLFNINMALRKV</sequence>
<proteinExistence type="predicted"/>
<dbReference type="AlphaFoldDB" id="A0A0F9NJ99"/>